<dbReference type="Pfam" id="PF01541">
    <property type="entry name" value="GIY-YIG"/>
    <property type="match status" value="1"/>
</dbReference>
<feature type="domain" description="GIY-YIG" evidence="2">
    <location>
        <begin position="1"/>
        <end position="73"/>
    </location>
</feature>
<protein>
    <submittedName>
        <fullName evidence="3">Excinuclease ABC subunit C</fullName>
    </submittedName>
</protein>
<dbReference type="PROSITE" id="PS50164">
    <property type="entry name" value="GIY_YIG"/>
    <property type="match status" value="1"/>
</dbReference>
<comment type="caution">
    <text evidence="3">The sequence shown here is derived from an EMBL/GenBank/DDBJ whole genome shotgun (WGS) entry which is preliminary data.</text>
</comment>
<dbReference type="InterPro" id="IPR036876">
    <property type="entry name" value="UVR_dom_sf"/>
</dbReference>
<dbReference type="GO" id="GO:0006289">
    <property type="term" value="P:nucleotide-excision repair"/>
    <property type="evidence" value="ECO:0007669"/>
    <property type="project" value="InterPro"/>
</dbReference>
<reference evidence="4" key="2">
    <citation type="submission" date="2020-08" db="EMBL/GenBank/DDBJ databases">
        <title>The Agave Microbiome: Exploring the role of microbial communities in plant adaptations to desert environments.</title>
        <authorList>
            <person name="Partida-Martinez L.P."/>
        </authorList>
    </citation>
    <scope>NUCLEOTIDE SEQUENCE [LARGE SCALE GENOMIC DNA]</scope>
    <source>
        <strain evidence="4">AT2.8</strain>
    </source>
</reference>
<dbReference type="PROSITE" id="PS50151">
    <property type="entry name" value="UVR"/>
    <property type="match status" value="1"/>
</dbReference>
<dbReference type="InterPro" id="IPR050066">
    <property type="entry name" value="UvrABC_protein_C"/>
</dbReference>
<dbReference type="CDD" id="cd10434">
    <property type="entry name" value="GIY-YIG_UvrC_Cho"/>
    <property type="match status" value="1"/>
</dbReference>
<dbReference type="Gene3D" id="4.10.860.10">
    <property type="entry name" value="UVR domain"/>
    <property type="match status" value="1"/>
</dbReference>
<dbReference type="GO" id="GO:0009380">
    <property type="term" value="C:excinuclease repair complex"/>
    <property type="evidence" value="ECO:0007669"/>
    <property type="project" value="TreeGrafter"/>
</dbReference>
<evidence type="ECO:0000259" key="2">
    <source>
        <dbReference type="PROSITE" id="PS50164"/>
    </source>
</evidence>
<feature type="domain" description="UVR" evidence="1">
    <location>
        <begin position="181"/>
        <end position="216"/>
    </location>
</feature>
<dbReference type="SMART" id="SM00465">
    <property type="entry name" value="GIYc"/>
    <property type="match status" value="1"/>
</dbReference>
<dbReference type="Pfam" id="PF02151">
    <property type="entry name" value="UVR"/>
    <property type="match status" value="1"/>
</dbReference>
<dbReference type="Gene3D" id="3.40.1440.10">
    <property type="entry name" value="GIY-YIG endonuclease"/>
    <property type="match status" value="1"/>
</dbReference>
<name>A0A852TMU2_9BACI</name>
<accession>A0A852TMU2</accession>
<proteinExistence type="predicted"/>
<evidence type="ECO:0000313" key="3">
    <source>
        <dbReference type="EMBL" id="NYE08334.1"/>
    </source>
</evidence>
<dbReference type="PANTHER" id="PTHR30562">
    <property type="entry name" value="UVRC/OXIDOREDUCTASE"/>
    <property type="match status" value="1"/>
</dbReference>
<dbReference type="InterPro" id="IPR047296">
    <property type="entry name" value="GIY-YIG_UvrC_Cho"/>
</dbReference>
<dbReference type="Proteomes" id="UP000548423">
    <property type="component" value="Unassembled WGS sequence"/>
</dbReference>
<dbReference type="InterPro" id="IPR000305">
    <property type="entry name" value="GIY-YIG_endonuc"/>
</dbReference>
<dbReference type="SUPFAM" id="SSF82771">
    <property type="entry name" value="GIY-YIG endonuclease"/>
    <property type="match status" value="1"/>
</dbReference>
<gene>
    <name evidence="3" type="ORF">F4694_005178</name>
</gene>
<dbReference type="InterPro" id="IPR001943">
    <property type="entry name" value="UVR_dom"/>
</dbReference>
<dbReference type="AlphaFoldDB" id="A0A852TMU2"/>
<evidence type="ECO:0000313" key="4">
    <source>
        <dbReference type="Proteomes" id="UP000548423"/>
    </source>
</evidence>
<organism evidence="3 4">
    <name type="scientific">Neobacillus niacini</name>
    <dbReference type="NCBI Taxonomy" id="86668"/>
    <lineage>
        <taxon>Bacteria</taxon>
        <taxon>Bacillati</taxon>
        <taxon>Bacillota</taxon>
        <taxon>Bacilli</taxon>
        <taxon>Bacillales</taxon>
        <taxon>Bacillaceae</taxon>
        <taxon>Neobacillus</taxon>
    </lineage>
</organism>
<dbReference type="PANTHER" id="PTHR30562:SF1">
    <property type="entry name" value="UVRABC SYSTEM PROTEIN C"/>
    <property type="match status" value="1"/>
</dbReference>
<dbReference type="InterPro" id="IPR035901">
    <property type="entry name" value="GIY-YIG_endonuc_sf"/>
</dbReference>
<reference evidence="4" key="1">
    <citation type="submission" date="2020-07" db="EMBL/GenBank/DDBJ databases">
        <authorList>
            <person name="Partida-Martinez L."/>
            <person name="Huntemann M."/>
            <person name="Clum A."/>
            <person name="Wang J."/>
            <person name="Palaniappan K."/>
            <person name="Ritter S."/>
            <person name="Chen I.-M."/>
            <person name="Stamatis D."/>
            <person name="Reddy T."/>
            <person name="O'Malley R."/>
            <person name="Daum C."/>
            <person name="Shapiro N."/>
            <person name="Ivanova N."/>
            <person name="Kyrpides N."/>
            <person name="Woyke T."/>
        </authorList>
    </citation>
    <scope>NUCLEOTIDE SEQUENCE [LARGE SCALE GENOMIC DNA]</scope>
    <source>
        <strain evidence="4">AT2.8</strain>
    </source>
</reference>
<evidence type="ECO:0000259" key="1">
    <source>
        <dbReference type="PROSITE" id="PS50151"/>
    </source>
</evidence>
<dbReference type="EMBL" id="JACCBX010000013">
    <property type="protein sequence ID" value="NYE08334.1"/>
    <property type="molecule type" value="Genomic_DNA"/>
</dbReference>
<dbReference type="SUPFAM" id="SSF46600">
    <property type="entry name" value="C-terminal UvrC-binding domain of UvrB"/>
    <property type="match status" value="1"/>
</dbReference>
<sequence length="342" mass="39541">MKDSHGSIIYIGKAKNLKRRVQSYFQQSKAHSQKIIKLVSNIRDFDILLTDTEFEAFMLECKLIREIKPLFNKMMKSPHSYTYIVININSKYPDIEVTNHRVEQDGRLYFGPFPSKARVETAIIGIKEAYKILCSNPKRQNSLCLNHSIGLCIGMCGGGPALQEYHDIIEDIIALLDGANKKVLDDMKLKMTEAAVDFDFETAARYRDRIDAIQFLLRKEKVIQFTEENKNIVVLENLSEDTFKLFLIKRNEILFSKIVTFDSLEVNQLSSLITKTFNVTALPAGSHIKRDEIDEAQIIYNYLKSSHCRYKSIPDKWIRKQNDKNIENAVTKLIYKKQTITK</sequence>